<sequence>MTPPEKEKKSMQKARIEQILNKMKEVSIAVMGDFSLDAYWDIDLKANEFSVETGKKVKLVKKQRLSLAAASNVTLNLIDLGVRKVYNIGVVG</sequence>
<evidence type="ECO:0000313" key="2">
    <source>
        <dbReference type="Proteomes" id="UP000316360"/>
    </source>
</evidence>
<dbReference type="Gene3D" id="3.40.1190.20">
    <property type="match status" value="1"/>
</dbReference>
<feature type="non-terminal residue" evidence="1">
    <location>
        <position position="92"/>
    </location>
</feature>
<dbReference type="InterPro" id="IPR029056">
    <property type="entry name" value="Ribokinase-like"/>
</dbReference>
<evidence type="ECO:0000313" key="1">
    <source>
        <dbReference type="EMBL" id="TET12526.1"/>
    </source>
</evidence>
<reference evidence="1 2" key="1">
    <citation type="submission" date="2019-03" db="EMBL/GenBank/DDBJ databases">
        <title>Metabolic potential of uncultured bacteria and archaea associated with petroleum seepage in deep-sea sediments.</title>
        <authorList>
            <person name="Dong X."/>
            <person name="Hubert C."/>
        </authorList>
    </citation>
    <scope>NUCLEOTIDE SEQUENCE [LARGE SCALE GENOMIC DNA]</scope>
    <source>
        <strain evidence="1">E44_bin7</strain>
    </source>
</reference>
<accession>A0A523S3D2</accession>
<proteinExistence type="predicted"/>
<organism evidence="1 2">
    <name type="scientific">Aerophobetes bacterium</name>
    <dbReference type="NCBI Taxonomy" id="2030807"/>
    <lineage>
        <taxon>Bacteria</taxon>
        <taxon>Candidatus Aerophobota</taxon>
    </lineage>
</organism>
<protein>
    <recommendedName>
        <fullName evidence="3">Carbohydrate kinase PfkB domain-containing protein</fullName>
    </recommendedName>
</protein>
<dbReference type="AlphaFoldDB" id="A0A523S3D2"/>
<gene>
    <name evidence="1" type="ORF">E3J84_01525</name>
</gene>
<evidence type="ECO:0008006" key="3">
    <source>
        <dbReference type="Google" id="ProtNLM"/>
    </source>
</evidence>
<dbReference type="EMBL" id="SOKJ01000078">
    <property type="protein sequence ID" value="TET12526.1"/>
    <property type="molecule type" value="Genomic_DNA"/>
</dbReference>
<dbReference type="Proteomes" id="UP000316360">
    <property type="component" value="Unassembled WGS sequence"/>
</dbReference>
<comment type="caution">
    <text evidence="1">The sequence shown here is derived from an EMBL/GenBank/DDBJ whole genome shotgun (WGS) entry which is preliminary data.</text>
</comment>
<name>A0A523S3D2_UNCAE</name>